<keyword evidence="2" id="KW-1185">Reference proteome</keyword>
<comment type="caution">
    <text evidence="1">The sequence shown here is derived from an EMBL/GenBank/DDBJ whole genome shotgun (WGS) entry which is preliminary data.</text>
</comment>
<name>A0ABS2HDV7_9VIBR</name>
<dbReference type="Proteomes" id="UP000809621">
    <property type="component" value="Unassembled WGS sequence"/>
</dbReference>
<sequence length="456" mass="53401">MISVDKLDALTLKVSHVMESAKRLDLDFYFFFPSEIGINSQVLSENELYYSAMTEKRAYFSDKTHLPLVHSRLAKRGKLSDNQYRVSLSLYAYQYVIALDSAVNGLRASIKVSDTVTEDEVDEVIHLSLDILKKLRRSVPYEEAQVRYYVNIDNYLSWYTEQKFLALVAHLPRGKEYTLLRDRLITICEREQAHRVLKKYNSKKVNEDVTRLSNKMRLLRRLIEHPIVLKSKTSTVGKNQSRAIKGIATGLVMVFVSLSLIAARDYLGEITASFVFAMSVIYALREIFKDDLRDVMWRWIRKGKPKWRKDYIDPSTKKRVGGKLEWLDYTRFESLPDRIKTIRKTRVSQREEQVLHYHSKAALSTTLFLSGYEQTRESMMFNLRPITRFMDRNSNRIYSLNDGQVSRENVEKRHLINLIVKEDRHDGAPTYSRFKLIVSRSKIVDIEQIELDKKKS</sequence>
<accession>A0ABS2HDV7</accession>
<evidence type="ECO:0000313" key="1">
    <source>
        <dbReference type="EMBL" id="MBM7035775.1"/>
    </source>
</evidence>
<protein>
    <submittedName>
        <fullName evidence="1">Uncharacterized protein</fullName>
    </submittedName>
</protein>
<gene>
    <name evidence="1" type="ORF">JQC93_05075</name>
</gene>
<dbReference type="RefSeq" id="WP_205157412.1">
    <property type="nucleotide sequence ID" value="NZ_JAFEUM010000002.1"/>
</dbReference>
<organism evidence="1 2">
    <name type="scientific">Vibrio ulleungensis</name>
    <dbReference type="NCBI Taxonomy" id="2807619"/>
    <lineage>
        <taxon>Bacteria</taxon>
        <taxon>Pseudomonadati</taxon>
        <taxon>Pseudomonadota</taxon>
        <taxon>Gammaproteobacteria</taxon>
        <taxon>Vibrionales</taxon>
        <taxon>Vibrionaceae</taxon>
        <taxon>Vibrio</taxon>
    </lineage>
</organism>
<dbReference type="EMBL" id="JAFEUM010000002">
    <property type="protein sequence ID" value="MBM7035775.1"/>
    <property type="molecule type" value="Genomic_DNA"/>
</dbReference>
<proteinExistence type="predicted"/>
<reference evidence="1 2" key="1">
    <citation type="submission" date="2021-02" db="EMBL/GenBank/DDBJ databases">
        <authorList>
            <person name="Park J.-S."/>
        </authorList>
    </citation>
    <scope>NUCLEOTIDE SEQUENCE [LARGE SCALE GENOMIC DNA]</scope>
    <source>
        <strain evidence="1 2">188UL20-2</strain>
    </source>
</reference>
<evidence type="ECO:0000313" key="2">
    <source>
        <dbReference type="Proteomes" id="UP000809621"/>
    </source>
</evidence>